<proteinExistence type="predicted"/>
<reference evidence="1" key="1">
    <citation type="journal article" date="2014" name="Front. Microbiol.">
        <title>High frequency of phylogenetically diverse reductive dehalogenase-homologous genes in deep subseafloor sedimentary metagenomes.</title>
        <authorList>
            <person name="Kawai M."/>
            <person name="Futagami T."/>
            <person name="Toyoda A."/>
            <person name="Takaki Y."/>
            <person name="Nishi S."/>
            <person name="Hori S."/>
            <person name="Arai W."/>
            <person name="Tsubouchi T."/>
            <person name="Morono Y."/>
            <person name="Uchiyama I."/>
            <person name="Ito T."/>
            <person name="Fujiyama A."/>
            <person name="Inagaki F."/>
            <person name="Takami H."/>
        </authorList>
    </citation>
    <scope>NUCLEOTIDE SEQUENCE</scope>
    <source>
        <strain evidence="1">Expedition CK06-06</strain>
    </source>
</reference>
<sequence length="157" mass="18066">MKTFRTGDKIKIGSLSVEPVHVDHSVPGAYGFIIHTRKGAVAYTGDLRLHGRRSQMTRDFIKKAQKARPIALICEGTRFKEKHRKEEKEGEEEVRKECLKEVKKTRGLVIADFNFKDVDRVKTFYAIARETKRKMVVHLLDVFLLKYLSQDPALALP</sequence>
<gene>
    <name evidence="1" type="ORF">S03H2_57549</name>
</gene>
<evidence type="ECO:0008006" key="2">
    <source>
        <dbReference type="Google" id="ProtNLM"/>
    </source>
</evidence>
<evidence type="ECO:0000313" key="1">
    <source>
        <dbReference type="EMBL" id="GAH82143.1"/>
    </source>
</evidence>
<protein>
    <recommendedName>
        <fullName evidence="2">Metallo-beta-lactamase domain-containing protein</fullName>
    </recommendedName>
</protein>
<accession>X1KJB0</accession>
<dbReference type="Gene3D" id="3.60.15.10">
    <property type="entry name" value="Ribonuclease Z/Hydroxyacylglutathione hydrolase-like"/>
    <property type="match status" value="1"/>
</dbReference>
<comment type="caution">
    <text evidence="1">The sequence shown here is derived from an EMBL/GenBank/DDBJ whole genome shotgun (WGS) entry which is preliminary data.</text>
</comment>
<name>X1KJB0_9ZZZZ</name>
<dbReference type="PANTHER" id="PTHR43694">
    <property type="entry name" value="RIBONUCLEASE J"/>
    <property type="match status" value="1"/>
</dbReference>
<feature type="non-terminal residue" evidence="1">
    <location>
        <position position="157"/>
    </location>
</feature>
<dbReference type="PANTHER" id="PTHR43694:SF1">
    <property type="entry name" value="RIBONUCLEASE J"/>
    <property type="match status" value="1"/>
</dbReference>
<dbReference type="AlphaFoldDB" id="X1KJB0"/>
<organism evidence="1">
    <name type="scientific">marine sediment metagenome</name>
    <dbReference type="NCBI Taxonomy" id="412755"/>
    <lineage>
        <taxon>unclassified sequences</taxon>
        <taxon>metagenomes</taxon>
        <taxon>ecological metagenomes</taxon>
    </lineage>
</organism>
<dbReference type="EMBL" id="BARU01036894">
    <property type="protein sequence ID" value="GAH82143.1"/>
    <property type="molecule type" value="Genomic_DNA"/>
</dbReference>
<dbReference type="SUPFAM" id="SSF56281">
    <property type="entry name" value="Metallo-hydrolase/oxidoreductase"/>
    <property type="match status" value="1"/>
</dbReference>
<dbReference type="InterPro" id="IPR036866">
    <property type="entry name" value="RibonucZ/Hydroxyglut_hydro"/>
</dbReference>